<dbReference type="GO" id="GO:0005789">
    <property type="term" value="C:endoplasmic reticulum membrane"/>
    <property type="evidence" value="ECO:0007669"/>
    <property type="project" value="TreeGrafter"/>
</dbReference>
<dbReference type="Proteomes" id="UP000770015">
    <property type="component" value="Unassembled WGS sequence"/>
</dbReference>
<comment type="subcellular location">
    <subcellularLocation>
        <location evidence="1">Membrane</location>
        <topology evidence="1">Multi-pass membrane protein</topology>
    </subcellularLocation>
</comment>
<feature type="binding site" evidence="7">
    <location>
        <position position="38"/>
    </location>
    <ligand>
        <name>Ca(2+)</name>
        <dbReference type="ChEBI" id="CHEBI:29108"/>
    </ligand>
</feature>
<feature type="binding site" evidence="7">
    <location>
        <position position="49"/>
    </location>
    <ligand>
        <name>Ca(2+)</name>
        <dbReference type="ChEBI" id="CHEBI:29108"/>
    </ligand>
</feature>
<feature type="binding site" evidence="8">
    <location>
        <position position="252"/>
    </location>
    <ligand>
        <name>Zn(2+)</name>
        <dbReference type="ChEBI" id="CHEBI:29105"/>
        <note>catalytic</note>
    </ligand>
</feature>
<evidence type="ECO:0000313" key="10">
    <source>
        <dbReference type="EMBL" id="KAH6691244.1"/>
    </source>
</evidence>
<keyword evidence="11" id="KW-1185">Reference proteome</keyword>
<dbReference type="EMBL" id="JAGSXJ010000005">
    <property type="protein sequence ID" value="KAH6691244.1"/>
    <property type="molecule type" value="Genomic_DNA"/>
</dbReference>
<keyword evidence="6 9" id="KW-0472">Membrane</keyword>
<keyword evidence="5 9" id="KW-1133">Transmembrane helix</keyword>
<evidence type="ECO:0000256" key="6">
    <source>
        <dbReference type="ARBA" id="ARBA00023136"/>
    </source>
</evidence>
<dbReference type="Pfam" id="PF05875">
    <property type="entry name" value="Ceramidase"/>
    <property type="match status" value="1"/>
</dbReference>
<dbReference type="OrthoDB" id="187171at2759"/>
<sequence>MEGQQESSWPFRLGIPYDDSRNFEGFWGQKTVTLNFCEEDYVVSYYIAEVCNTLTNLLFLWLGYRGIRNCIVHGHDKIFIVSYLGYIIVGAGSTAFHATLKYPMQLVDELSMIYTTCIMVYASFSYTRSTRFSVFLGLGLVGLAAFITVYYHITKDPLFHQNSYAILTATVLFRSMYIMEKQLRPKLSSRNPEKGPKIIKLMWLMVATGLSVFLTGFLIWNLDNFFCGTVRHWRRQMGLPWAMVLEGHAWWHLMTGLAYYYIVWGIWLRWCLEGREDEYDLYWPSIFSIPEVIRVKRKD</sequence>
<evidence type="ECO:0000256" key="5">
    <source>
        <dbReference type="ARBA" id="ARBA00022989"/>
    </source>
</evidence>
<keyword evidence="7" id="KW-0106">Calcium</keyword>
<dbReference type="GO" id="GO:0046513">
    <property type="term" value="P:ceramide biosynthetic process"/>
    <property type="evidence" value="ECO:0007669"/>
    <property type="project" value="TreeGrafter"/>
</dbReference>
<proteinExistence type="inferred from homology"/>
<name>A0A9P8VGJ2_9PEZI</name>
<keyword evidence="7" id="KW-0479">Metal-binding</keyword>
<evidence type="ECO:0000256" key="3">
    <source>
        <dbReference type="ARBA" id="ARBA00022692"/>
    </source>
</evidence>
<accession>A0A9P8VGJ2</accession>
<feature type="transmembrane region" description="Helical" evidence="9">
    <location>
        <begin position="43"/>
        <end position="66"/>
    </location>
</feature>
<gene>
    <name evidence="10" type="ORF">F5X68DRAFT_201520</name>
</gene>
<feature type="transmembrane region" description="Helical" evidence="9">
    <location>
        <begin position="159"/>
        <end position="177"/>
    </location>
</feature>
<dbReference type="GO" id="GO:0046872">
    <property type="term" value="F:metal ion binding"/>
    <property type="evidence" value="ECO:0007669"/>
    <property type="project" value="UniProtKB-KW"/>
</dbReference>
<comment type="cofactor">
    <cofactor evidence="8">
        <name>Zn(2+)</name>
        <dbReference type="ChEBI" id="CHEBI:29105"/>
    </cofactor>
</comment>
<protein>
    <submittedName>
        <fullName evidence="10">Alkaline phytoceramidase</fullName>
    </submittedName>
</protein>
<organism evidence="10 11">
    <name type="scientific">Plectosphaerella plurivora</name>
    <dbReference type="NCBI Taxonomy" id="936078"/>
    <lineage>
        <taxon>Eukaryota</taxon>
        <taxon>Fungi</taxon>
        <taxon>Dikarya</taxon>
        <taxon>Ascomycota</taxon>
        <taxon>Pezizomycotina</taxon>
        <taxon>Sordariomycetes</taxon>
        <taxon>Hypocreomycetidae</taxon>
        <taxon>Glomerellales</taxon>
        <taxon>Plectosphaerellaceae</taxon>
        <taxon>Plectosphaerella</taxon>
    </lineage>
</organism>
<dbReference type="InterPro" id="IPR008901">
    <property type="entry name" value="ACER"/>
</dbReference>
<dbReference type="AlphaFoldDB" id="A0A9P8VGJ2"/>
<feature type="transmembrane region" description="Helical" evidence="9">
    <location>
        <begin position="249"/>
        <end position="268"/>
    </location>
</feature>
<evidence type="ECO:0000256" key="9">
    <source>
        <dbReference type="SAM" id="Phobius"/>
    </source>
</evidence>
<feature type="transmembrane region" description="Helical" evidence="9">
    <location>
        <begin position="110"/>
        <end position="127"/>
    </location>
</feature>
<keyword evidence="4" id="KW-0378">Hydrolase</keyword>
<feature type="transmembrane region" description="Helical" evidence="9">
    <location>
        <begin position="134"/>
        <end position="153"/>
    </location>
</feature>
<dbReference type="GO" id="GO:0046514">
    <property type="term" value="P:ceramide catabolic process"/>
    <property type="evidence" value="ECO:0007669"/>
    <property type="project" value="TreeGrafter"/>
</dbReference>
<dbReference type="PANTHER" id="PTHR46187">
    <property type="entry name" value="ALKALINE CERAMIDASE 3"/>
    <property type="match status" value="1"/>
</dbReference>
<reference evidence="10" key="1">
    <citation type="journal article" date="2021" name="Nat. Commun.">
        <title>Genetic determinants of endophytism in the Arabidopsis root mycobiome.</title>
        <authorList>
            <person name="Mesny F."/>
            <person name="Miyauchi S."/>
            <person name="Thiergart T."/>
            <person name="Pickel B."/>
            <person name="Atanasova L."/>
            <person name="Karlsson M."/>
            <person name="Huettel B."/>
            <person name="Barry K.W."/>
            <person name="Haridas S."/>
            <person name="Chen C."/>
            <person name="Bauer D."/>
            <person name="Andreopoulos W."/>
            <person name="Pangilinan J."/>
            <person name="LaButti K."/>
            <person name="Riley R."/>
            <person name="Lipzen A."/>
            <person name="Clum A."/>
            <person name="Drula E."/>
            <person name="Henrissat B."/>
            <person name="Kohler A."/>
            <person name="Grigoriev I.V."/>
            <person name="Martin F.M."/>
            <person name="Hacquard S."/>
        </authorList>
    </citation>
    <scope>NUCLEOTIDE SEQUENCE</scope>
    <source>
        <strain evidence="10">MPI-SDFR-AT-0117</strain>
    </source>
</reference>
<evidence type="ECO:0000256" key="4">
    <source>
        <dbReference type="ARBA" id="ARBA00022801"/>
    </source>
</evidence>
<feature type="binding site" evidence="8">
    <location>
        <position position="248"/>
    </location>
    <ligand>
        <name>Zn(2+)</name>
        <dbReference type="ChEBI" id="CHEBI:29105"/>
        <note>catalytic</note>
    </ligand>
</feature>
<keyword evidence="8" id="KW-0862">Zinc</keyword>
<keyword evidence="3 9" id="KW-0812">Transmembrane</keyword>
<feature type="transmembrane region" description="Helical" evidence="9">
    <location>
        <begin position="78"/>
        <end position="98"/>
    </location>
</feature>
<feature type="transmembrane region" description="Helical" evidence="9">
    <location>
        <begin position="198"/>
        <end position="220"/>
    </location>
</feature>
<comment type="caution">
    <text evidence="10">The sequence shown here is derived from an EMBL/GenBank/DDBJ whole genome shotgun (WGS) entry which is preliminary data.</text>
</comment>
<evidence type="ECO:0000313" key="11">
    <source>
        <dbReference type="Proteomes" id="UP000770015"/>
    </source>
</evidence>
<evidence type="ECO:0000256" key="1">
    <source>
        <dbReference type="ARBA" id="ARBA00004141"/>
    </source>
</evidence>
<comment type="similarity">
    <text evidence="2">Belongs to the alkaline ceramidase family.</text>
</comment>
<dbReference type="GO" id="GO:0016811">
    <property type="term" value="F:hydrolase activity, acting on carbon-nitrogen (but not peptide) bonds, in linear amides"/>
    <property type="evidence" value="ECO:0007669"/>
    <property type="project" value="InterPro"/>
</dbReference>
<feature type="binding site" evidence="8">
    <location>
        <position position="97"/>
    </location>
    <ligand>
        <name>Zn(2+)</name>
        <dbReference type="ChEBI" id="CHEBI:29105"/>
        <note>catalytic</note>
    </ligand>
</feature>
<evidence type="ECO:0000256" key="7">
    <source>
        <dbReference type="PIRSR" id="PIRSR608901-1"/>
    </source>
</evidence>
<dbReference type="PANTHER" id="PTHR46187:SF3">
    <property type="entry name" value="ALKALINE CERAMIDASE 3"/>
    <property type="match status" value="1"/>
</dbReference>
<evidence type="ECO:0000256" key="8">
    <source>
        <dbReference type="PIRSR" id="PIRSR608901-2"/>
    </source>
</evidence>
<evidence type="ECO:0000256" key="2">
    <source>
        <dbReference type="ARBA" id="ARBA00009780"/>
    </source>
</evidence>